<organism evidence="3 4">
    <name type="scientific">Candidatus Thermofonsia Clade 1 bacterium</name>
    <dbReference type="NCBI Taxonomy" id="2364210"/>
    <lineage>
        <taxon>Bacteria</taxon>
        <taxon>Bacillati</taxon>
        <taxon>Chloroflexota</taxon>
        <taxon>Candidatus Thermofontia</taxon>
        <taxon>Candidatus Thermofonsia Clade 1</taxon>
    </lineage>
</organism>
<dbReference type="Proteomes" id="UP000228921">
    <property type="component" value="Unassembled WGS sequence"/>
</dbReference>
<evidence type="ECO:0000313" key="4">
    <source>
        <dbReference type="Proteomes" id="UP000228921"/>
    </source>
</evidence>
<comment type="caution">
    <text evidence="3">The sequence shown here is derived from an EMBL/GenBank/DDBJ whole genome shotgun (WGS) entry which is preliminary data.</text>
</comment>
<evidence type="ECO:0000259" key="2">
    <source>
        <dbReference type="Pfam" id="PF07811"/>
    </source>
</evidence>
<protein>
    <recommendedName>
        <fullName evidence="2">TadE-like domain-containing protein</fullName>
    </recommendedName>
</protein>
<evidence type="ECO:0000256" key="1">
    <source>
        <dbReference type="SAM" id="Phobius"/>
    </source>
</evidence>
<feature type="domain" description="TadE-like" evidence="2">
    <location>
        <begin position="23"/>
        <end position="65"/>
    </location>
</feature>
<keyword evidence="1" id="KW-1133">Transmembrane helix</keyword>
<evidence type="ECO:0000313" key="3">
    <source>
        <dbReference type="EMBL" id="PJF32279.1"/>
    </source>
</evidence>
<dbReference type="InterPro" id="IPR012495">
    <property type="entry name" value="TadE-like_dom"/>
</dbReference>
<dbReference type="Pfam" id="PF07811">
    <property type="entry name" value="TadE"/>
    <property type="match status" value="1"/>
</dbReference>
<dbReference type="EMBL" id="PGTK01000001">
    <property type="protein sequence ID" value="PJF32279.1"/>
    <property type="molecule type" value="Genomic_DNA"/>
</dbReference>
<sequence length="400" mass="44187">MLMQKTLKQLINVLDGKPNAAKGQSLVESAITFPILILMVLGLAEMGFAMNYYLTMLDLVREAGRRGANLSPVFWDERDTRNYNRLDCDTFIPPPGGAHLFNLGDNLNQNRQVPRGPDAARYGYVVGPEGAFGFFDGIVCQIILSMPPMEFEDLRPWGSDGRTPPTNPDRSAEFTRNDIVVSAFSYTMMDFNKPFKDAVPGGVRGPTVPSNGLYVRITGRYPRDNRYCTTADGSGDDRDPFDYKTPDLYSAWRRGRPADLDELGYGIPITDPRYNSARTNITSESQGIRGFVFTGNAVGTVNPSNPNDYCLGSRFTVQEVEARLNATLSTMGLDAYRPNGGLVLVEMFWQYHPRFFQPVGVMLGGGIDGSLVNNPVFHVYAFFPAPGAQATFTPETMTGN</sequence>
<gene>
    <name evidence="3" type="ORF">CUN51_01230</name>
</gene>
<dbReference type="AlphaFoldDB" id="A0A2M8P406"/>
<proteinExistence type="predicted"/>
<name>A0A2M8P406_9CHLR</name>
<keyword evidence="1" id="KW-0472">Membrane</keyword>
<keyword evidence="1" id="KW-0812">Transmembrane</keyword>
<feature type="transmembrane region" description="Helical" evidence="1">
    <location>
        <begin position="31"/>
        <end position="54"/>
    </location>
</feature>
<reference evidence="3 4" key="1">
    <citation type="submission" date="2017-11" db="EMBL/GenBank/DDBJ databases">
        <title>Evolution of Phototrophy in the Chloroflexi Phylum Driven by Horizontal Gene Transfer.</title>
        <authorList>
            <person name="Ward L.M."/>
            <person name="Hemp J."/>
            <person name="Shih P.M."/>
            <person name="Mcglynn S.E."/>
            <person name="Fischer W."/>
        </authorList>
    </citation>
    <scope>NUCLEOTIDE SEQUENCE [LARGE SCALE GENOMIC DNA]</scope>
    <source>
        <strain evidence="3">CP2_2F</strain>
    </source>
</reference>
<accession>A0A2M8P406</accession>